<dbReference type="AlphaFoldDB" id="A0A2M7BRE2"/>
<accession>A0A2M7BRE2</accession>
<name>A0A2M7BRE2_9BACT</name>
<evidence type="ECO:0000313" key="2">
    <source>
        <dbReference type="EMBL" id="PIV08054.1"/>
    </source>
</evidence>
<evidence type="ECO:0000256" key="1">
    <source>
        <dbReference type="SAM" id="Phobius"/>
    </source>
</evidence>
<organism evidence="2 3">
    <name type="scientific">Candidatus Roizmanbacteria bacterium CG03_land_8_20_14_0_80_39_12</name>
    <dbReference type="NCBI Taxonomy" id="1974847"/>
    <lineage>
        <taxon>Bacteria</taxon>
        <taxon>Candidatus Roizmaniibacteriota</taxon>
    </lineage>
</organism>
<proteinExistence type="predicted"/>
<keyword evidence="1" id="KW-0812">Transmembrane</keyword>
<protein>
    <submittedName>
        <fullName evidence="2">Uncharacterized protein</fullName>
    </submittedName>
</protein>
<comment type="caution">
    <text evidence="2">The sequence shown here is derived from an EMBL/GenBank/DDBJ whole genome shotgun (WGS) entry which is preliminary data.</text>
</comment>
<sequence>MKDKKTLKEKIIQSVFVYETKRLTVDLIIKTAILLVSGGMILVFGGIISDMIVESEIGGLIGDFMKEKEYTYSTLRGLSDVLFGEIPQWLIVLYAGGLILGCILIGTVIKNWKAVSHKTRSLVRYWFNL</sequence>
<keyword evidence="1" id="KW-0472">Membrane</keyword>
<feature type="transmembrane region" description="Helical" evidence="1">
    <location>
        <begin position="86"/>
        <end position="109"/>
    </location>
</feature>
<keyword evidence="1" id="KW-1133">Transmembrane helix</keyword>
<dbReference type="EMBL" id="PEVA01000198">
    <property type="protein sequence ID" value="PIV08054.1"/>
    <property type="molecule type" value="Genomic_DNA"/>
</dbReference>
<evidence type="ECO:0000313" key="3">
    <source>
        <dbReference type="Proteomes" id="UP000230119"/>
    </source>
</evidence>
<dbReference type="Proteomes" id="UP000230119">
    <property type="component" value="Unassembled WGS sequence"/>
</dbReference>
<reference evidence="3" key="1">
    <citation type="submission" date="2017-09" db="EMBL/GenBank/DDBJ databases">
        <title>Depth-based differentiation of microbial function through sediment-hosted aquifers and enrichment of novel symbionts in the deep terrestrial subsurface.</title>
        <authorList>
            <person name="Probst A.J."/>
            <person name="Ladd B."/>
            <person name="Jarett J.K."/>
            <person name="Geller-Mcgrath D.E."/>
            <person name="Sieber C.M.K."/>
            <person name="Emerson J.B."/>
            <person name="Anantharaman K."/>
            <person name="Thomas B.C."/>
            <person name="Malmstrom R."/>
            <person name="Stieglmeier M."/>
            <person name="Klingl A."/>
            <person name="Woyke T."/>
            <person name="Ryan C.M."/>
            <person name="Banfield J.F."/>
        </authorList>
    </citation>
    <scope>NUCLEOTIDE SEQUENCE [LARGE SCALE GENOMIC DNA]</scope>
</reference>
<feature type="transmembrane region" description="Helical" evidence="1">
    <location>
        <begin position="27"/>
        <end position="48"/>
    </location>
</feature>
<gene>
    <name evidence="2" type="ORF">COS52_04760</name>
</gene>